<reference evidence="1" key="1">
    <citation type="submission" date="2023-05" db="EMBL/GenBank/DDBJ databases">
        <title>Nepenthes gracilis genome sequencing.</title>
        <authorList>
            <person name="Fukushima K."/>
        </authorList>
    </citation>
    <scope>NUCLEOTIDE SEQUENCE</scope>
    <source>
        <strain evidence="1">SING2019-196</strain>
    </source>
</reference>
<dbReference type="EMBL" id="BSYO01000006">
    <property type="protein sequence ID" value="GMH06916.1"/>
    <property type="molecule type" value="Genomic_DNA"/>
</dbReference>
<sequence>MKYRSTQQIFSFQGRRAKSLPKFNRRILGSLLDFVARELQVQTKVVAAVTAGVVAECSSPRIAKAKAETAAQLSMVLVENAIVIVMLVEDHLQLQSELCSVSSLVNRTISPLTCVPPASN</sequence>
<comment type="caution">
    <text evidence="1">The sequence shown here is derived from an EMBL/GenBank/DDBJ whole genome shotgun (WGS) entry which is preliminary data.</text>
</comment>
<evidence type="ECO:0000313" key="1">
    <source>
        <dbReference type="EMBL" id="GMH06916.1"/>
    </source>
</evidence>
<dbReference type="Proteomes" id="UP001279734">
    <property type="component" value="Unassembled WGS sequence"/>
</dbReference>
<keyword evidence="2" id="KW-1185">Reference proteome</keyword>
<gene>
    <name evidence="1" type="ORF">Nepgr_008756</name>
</gene>
<accession>A0AAD3XJR7</accession>
<proteinExistence type="predicted"/>
<name>A0AAD3XJR7_NEPGR</name>
<protein>
    <submittedName>
        <fullName evidence="1">Uncharacterized protein</fullName>
    </submittedName>
</protein>
<evidence type="ECO:0000313" key="2">
    <source>
        <dbReference type="Proteomes" id="UP001279734"/>
    </source>
</evidence>
<dbReference type="AlphaFoldDB" id="A0AAD3XJR7"/>
<organism evidence="1 2">
    <name type="scientific">Nepenthes gracilis</name>
    <name type="common">Slender pitcher plant</name>
    <dbReference type="NCBI Taxonomy" id="150966"/>
    <lineage>
        <taxon>Eukaryota</taxon>
        <taxon>Viridiplantae</taxon>
        <taxon>Streptophyta</taxon>
        <taxon>Embryophyta</taxon>
        <taxon>Tracheophyta</taxon>
        <taxon>Spermatophyta</taxon>
        <taxon>Magnoliopsida</taxon>
        <taxon>eudicotyledons</taxon>
        <taxon>Gunneridae</taxon>
        <taxon>Pentapetalae</taxon>
        <taxon>Caryophyllales</taxon>
        <taxon>Nepenthaceae</taxon>
        <taxon>Nepenthes</taxon>
    </lineage>
</organism>